<organism evidence="1 2">
    <name type="scientific">Vespula squamosa</name>
    <name type="common">Southern yellow jacket</name>
    <name type="synonym">Wasp</name>
    <dbReference type="NCBI Taxonomy" id="30214"/>
    <lineage>
        <taxon>Eukaryota</taxon>
        <taxon>Metazoa</taxon>
        <taxon>Ecdysozoa</taxon>
        <taxon>Arthropoda</taxon>
        <taxon>Hexapoda</taxon>
        <taxon>Insecta</taxon>
        <taxon>Pterygota</taxon>
        <taxon>Neoptera</taxon>
        <taxon>Endopterygota</taxon>
        <taxon>Hymenoptera</taxon>
        <taxon>Apocrita</taxon>
        <taxon>Aculeata</taxon>
        <taxon>Vespoidea</taxon>
        <taxon>Vespidae</taxon>
        <taxon>Vespinae</taxon>
        <taxon>Vespula</taxon>
    </lineage>
</organism>
<gene>
    <name evidence="1" type="ORF">V1478_009853</name>
</gene>
<sequence length="126" mass="15375">MDLYIFSRDILNNRIFKHIIQEYTHNGPNLYYSQFFTNPLESEKLIMKSYIAPPRKLIATILEEMLFFIILNEFHLETGHLFKQEDIRHLNYTNIISTLQMDNKYKDNFRDSLKNDTYRHNIFFMN</sequence>
<dbReference type="EMBL" id="JAUDFV010000144">
    <property type="protein sequence ID" value="KAL2720807.1"/>
    <property type="molecule type" value="Genomic_DNA"/>
</dbReference>
<name>A0ABD2AJL0_VESSQ</name>
<evidence type="ECO:0000313" key="1">
    <source>
        <dbReference type="EMBL" id="KAL2720807.1"/>
    </source>
</evidence>
<keyword evidence="2" id="KW-1185">Reference proteome</keyword>
<protein>
    <submittedName>
        <fullName evidence="1">Cilia- and flagella-associated protein 65-like</fullName>
    </submittedName>
</protein>
<dbReference type="AlphaFoldDB" id="A0ABD2AJL0"/>
<evidence type="ECO:0000313" key="2">
    <source>
        <dbReference type="Proteomes" id="UP001607302"/>
    </source>
</evidence>
<proteinExistence type="predicted"/>
<reference evidence="1 2" key="1">
    <citation type="journal article" date="2024" name="Ann. Entomol. Soc. Am.">
        <title>Genomic analyses of the southern and eastern yellowjacket wasps (Hymenoptera: Vespidae) reveal evolutionary signatures of social life.</title>
        <authorList>
            <person name="Catto M.A."/>
            <person name="Caine P.B."/>
            <person name="Orr S.E."/>
            <person name="Hunt B.G."/>
            <person name="Goodisman M.A.D."/>
        </authorList>
    </citation>
    <scope>NUCLEOTIDE SEQUENCE [LARGE SCALE GENOMIC DNA]</scope>
    <source>
        <strain evidence="1">233</strain>
        <tissue evidence="1">Head and thorax</tissue>
    </source>
</reference>
<comment type="caution">
    <text evidence="1">The sequence shown here is derived from an EMBL/GenBank/DDBJ whole genome shotgun (WGS) entry which is preliminary data.</text>
</comment>
<dbReference type="Proteomes" id="UP001607302">
    <property type="component" value="Unassembled WGS sequence"/>
</dbReference>
<accession>A0ABD2AJL0</accession>